<sequence>MTVNRTKLSFFDLPDELHDIIFSFIPQSQLFKWKEIPEIQGLVLRNLYAKVGIWEYEQLHSDYDPTKTVFGKPDERKPGYMELHSGKDFLNLIKAMPSVRPKVLYVANKSILTQLIRDCPWILRSVKIELNLPLAFESNLEQQLTPEDINLFRPYHIDCLQNVKEGNPSSEAWKIVADCRRISVAFVEFDPYFFENHRFTNLKKLELQCSKLSGEHICLLPKTLTEFSGMLDMAATEAHYLLDFPPNLVRLIINHFYPGRNISFPIDISYLHSLKFVRIDSSLKETWILPKNMYEIQYDGELDMSTLHEDHPNLTSITHYPKKVDLQSLSNSGIKFPKRLIKIRLSSEYIFQKIVYSEMHGQKRRKAFIEIEFPPDLVELEVQNYKLFKNEEFGFCIDFDMYNLGSLQHLKLYRMHSVSVLGDTLNNLVSLTLYCFTPDDTFQEFLLTLDNLEVLECDQCGGGNRLCVPDKVKKLVLVRGMLSEFHLQGASVEILDLRSNCFRTIDGSTFELPPSVRRIDLSDNRIVDIEGSVRWPKNLTHLNLDDNNLRRLYNLPNSLEYLSASENKFDESFKMSVFPRPIVCLDLSSNKLKGIHLKSVNLVQYDKLKELNLSNNKLIARNFGKLLPASIKYLNLSSNLIVDLDHSLKTLKNLEEVDLRKNRLNRVLTNEITINRYKNENTVILI</sequence>
<dbReference type="Proteomes" id="UP000011777">
    <property type="component" value="Unassembled WGS sequence"/>
</dbReference>
<keyword evidence="2" id="KW-0677">Repeat</keyword>
<dbReference type="InterPro" id="IPR032675">
    <property type="entry name" value="LRR_dom_sf"/>
</dbReference>
<gene>
    <name evidence="3" type="ORF">G210_2604</name>
</gene>
<evidence type="ECO:0000256" key="2">
    <source>
        <dbReference type="ARBA" id="ARBA00022737"/>
    </source>
</evidence>
<dbReference type="InterPro" id="IPR050333">
    <property type="entry name" value="SLRP"/>
</dbReference>
<dbReference type="AlphaFoldDB" id="M3JXJ7"/>
<dbReference type="PANTHER" id="PTHR45712:SF31">
    <property type="entry name" value="PODOCAN"/>
    <property type="match status" value="1"/>
</dbReference>
<dbReference type="SUPFAM" id="SSF52058">
    <property type="entry name" value="L domain-like"/>
    <property type="match status" value="2"/>
</dbReference>
<dbReference type="PROSITE" id="PS51450">
    <property type="entry name" value="LRR"/>
    <property type="match status" value="1"/>
</dbReference>
<keyword evidence="1" id="KW-0433">Leucine-rich repeat</keyword>
<dbReference type="STRING" id="1245528.M3JXJ7"/>
<organism evidence="3 4">
    <name type="scientific">Candida maltosa (strain Xu316)</name>
    <name type="common">Yeast</name>
    <dbReference type="NCBI Taxonomy" id="1245528"/>
    <lineage>
        <taxon>Eukaryota</taxon>
        <taxon>Fungi</taxon>
        <taxon>Dikarya</taxon>
        <taxon>Ascomycota</taxon>
        <taxon>Saccharomycotina</taxon>
        <taxon>Pichiomycetes</taxon>
        <taxon>Debaryomycetaceae</taxon>
        <taxon>Candida/Lodderomyces clade</taxon>
        <taxon>Candida</taxon>
    </lineage>
</organism>
<dbReference type="PANTHER" id="PTHR45712">
    <property type="entry name" value="AGAP008170-PA"/>
    <property type="match status" value="1"/>
</dbReference>
<dbReference type="Gene3D" id="3.80.10.10">
    <property type="entry name" value="Ribonuclease Inhibitor"/>
    <property type="match status" value="1"/>
</dbReference>
<evidence type="ECO:0000313" key="3">
    <source>
        <dbReference type="EMBL" id="EMG47119.1"/>
    </source>
</evidence>
<name>M3JXJ7_CANMX</name>
<dbReference type="Pfam" id="PF13855">
    <property type="entry name" value="LRR_8"/>
    <property type="match status" value="1"/>
</dbReference>
<proteinExistence type="predicted"/>
<evidence type="ECO:0000256" key="1">
    <source>
        <dbReference type="ARBA" id="ARBA00022614"/>
    </source>
</evidence>
<evidence type="ECO:0000313" key="4">
    <source>
        <dbReference type="Proteomes" id="UP000011777"/>
    </source>
</evidence>
<comment type="caution">
    <text evidence="3">The sequence shown here is derived from an EMBL/GenBank/DDBJ whole genome shotgun (WGS) entry which is preliminary data.</text>
</comment>
<keyword evidence="4" id="KW-1185">Reference proteome</keyword>
<protein>
    <submittedName>
        <fullName evidence="3">Uncharacterized protein</fullName>
    </submittedName>
</protein>
<dbReference type="OrthoDB" id="7451790at2759"/>
<reference evidence="3 4" key="1">
    <citation type="submission" date="2013-02" db="EMBL/GenBank/DDBJ databases">
        <title>Genome sequence of Candida maltosa Xu316, a potential industrial strain for xylitol and ethanol production.</title>
        <authorList>
            <person name="Yu J."/>
            <person name="Wang Q."/>
            <person name="Geng X."/>
            <person name="Bao W."/>
            <person name="He P."/>
            <person name="Cai J."/>
        </authorList>
    </citation>
    <scope>NUCLEOTIDE SEQUENCE [LARGE SCALE GENOMIC DNA]</scope>
    <source>
        <strain evidence="4">Xu316</strain>
    </source>
</reference>
<dbReference type="InterPro" id="IPR001611">
    <property type="entry name" value="Leu-rich_rpt"/>
</dbReference>
<dbReference type="Pfam" id="PF00560">
    <property type="entry name" value="LRR_1"/>
    <property type="match status" value="1"/>
</dbReference>
<accession>M3JXJ7</accession>
<dbReference type="EMBL" id="AOGT01001720">
    <property type="protein sequence ID" value="EMG47119.1"/>
    <property type="molecule type" value="Genomic_DNA"/>
</dbReference>
<dbReference type="HOGENOM" id="CLU_397932_0_0_1"/>